<dbReference type="EMBL" id="JAGINT010000001">
    <property type="protein sequence ID" value="MBP2352474.1"/>
    <property type="molecule type" value="Genomic_DNA"/>
</dbReference>
<accession>A0ABS4ULG6</accession>
<gene>
    <name evidence="1" type="ORF">JOF29_003557</name>
</gene>
<sequence>MNDELKPIVVGYVQHRPMISPTEMFEIQGKIIRHALSKGLEVGALFIEREAMSQSAFDSAFAKLDTYGPRYLIIPGIDHLDHIGGSEPLAVVADLTARGIEVLIVA</sequence>
<evidence type="ECO:0000313" key="2">
    <source>
        <dbReference type="Proteomes" id="UP000755585"/>
    </source>
</evidence>
<evidence type="ECO:0000313" key="1">
    <source>
        <dbReference type="EMBL" id="MBP2352474.1"/>
    </source>
</evidence>
<proteinExistence type="predicted"/>
<dbReference type="Proteomes" id="UP000755585">
    <property type="component" value="Unassembled WGS sequence"/>
</dbReference>
<protein>
    <recommendedName>
        <fullName evidence="3">Resolvase/invertase-type recombinase catalytic domain-containing protein</fullName>
    </recommendedName>
</protein>
<name>A0ABS4ULG6_9ACTN</name>
<dbReference type="RefSeq" id="WP_209695218.1">
    <property type="nucleotide sequence ID" value="NZ_BAAAVU010000009.1"/>
</dbReference>
<comment type="caution">
    <text evidence="1">The sequence shown here is derived from an EMBL/GenBank/DDBJ whole genome shotgun (WGS) entry which is preliminary data.</text>
</comment>
<keyword evidence="2" id="KW-1185">Reference proteome</keyword>
<organism evidence="1 2">
    <name type="scientific">Kribbella aluminosa</name>
    <dbReference type="NCBI Taxonomy" id="416017"/>
    <lineage>
        <taxon>Bacteria</taxon>
        <taxon>Bacillati</taxon>
        <taxon>Actinomycetota</taxon>
        <taxon>Actinomycetes</taxon>
        <taxon>Propionibacteriales</taxon>
        <taxon>Kribbellaceae</taxon>
        <taxon>Kribbella</taxon>
    </lineage>
</organism>
<reference evidence="1 2" key="1">
    <citation type="submission" date="2021-03" db="EMBL/GenBank/DDBJ databases">
        <title>Sequencing the genomes of 1000 actinobacteria strains.</title>
        <authorList>
            <person name="Klenk H.-P."/>
        </authorList>
    </citation>
    <scope>NUCLEOTIDE SEQUENCE [LARGE SCALE GENOMIC DNA]</scope>
    <source>
        <strain evidence="1 2">DSM 18824</strain>
    </source>
</reference>
<evidence type="ECO:0008006" key="3">
    <source>
        <dbReference type="Google" id="ProtNLM"/>
    </source>
</evidence>